<proteinExistence type="predicted"/>
<dbReference type="Proteomes" id="UP000789524">
    <property type="component" value="Unassembled WGS sequence"/>
</dbReference>
<gene>
    <name evidence="2" type="ORF">DCHRY22_LOCUS13635</name>
</gene>
<evidence type="ECO:0000313" key="2">
    <source>
        <dbReference type="EMBL" id="CAG9580809.1"/>
    </source>
</evidence>
<evidence type="ECO:0000256" key="1">
    <source>
        <dbReference type="ARBA" id="ARBA00004123"/>
    </source>
</evidence>
<dbReference type="GO" id="GO:0005634">
    <property type="term" value="C:nucleus"/>
    <property type="evidence" value="ECO:0007669"/>
    <property type="project" value="UniProtKB-SubCell"/>
</dbReference>
<protein>
    <submittedName>
        <fullName evidence="2">(African queen) hypothetical protein</fullName>
    </submittedName>
</protein>
<dbReference type="EMBL" id="CAKASE010000080">
    <property type="protein sequence ID" value="CAG9580809.1"/>
    <property type="molecule type" value="Genomic_DNA"/>
</dbReference>
<accession>A0A8J2R522</accession>
<dbReference type="InterPro" id="IPR009057">
    <property type="entry name" value="Homeodomain-like_sf"/>
</dbReference>
<dbReference type="AlphaFoldDB" id="A0A8J2R522"/>
<sequence length="125" mass="14295">MLAAVNDVRLHKTPIRTAAKKFGVPRITLKNNGKSLMERKMGPTSILTPEEEHKIWVQKNGKSGFSCDNRIVNCRTWVKAFIRRNPTISKRISQNLTASRAKVTGDHLSEWYKRVYKELEESGQA</sequence>
<evidence type="ECO:0000313" key="3">
    <source>
        <dbReference type="Proteomes" id="UP000789524"/>
    </source>
</evidence>
<organism evidence="2 3">
    <name type="scientific">Danaus chrysippus</name>
    <name type="common">African queen</name>
    <dbReference type="NCBI Taxonomy" id="151541"/>
    <lineage>
        <taxon>Eukaryota</taxon>
        <taxon>Metazoa</taxon>
        <taxon>Ecdysozoa</taxon>
        <taxon>Arthropoda</taxon>
        <taxon>Hexapoda</taxon>
        <taxon>Insecta</taxon>
        <taxon>Pterygota</taxon>
        <taxon>Neoptera</taxon>
        <taxon>Endopterygota</taxon>
        <taxon>Lepidoptera</taxon>
        <taxon>Glossata</taxon>
        <taxon>Ditrysia</taxon>
        <taxon>Papilionoidea</taxon>
        <taxon>Nymphalidae</taxon>
        <taxon>Danainae</taxon>
        <taxon>Danaini</taxon>
        <taxon>Danaina</taxon>
        <taxon>Danaus</taxon>
        <taxon>Anosia</taxon>
    </lineage>
</organism>
<dbReference type="OrthoDB" id="71166at2759"/>
<reference evidence="2" key="1">
    <citation type="submission" date="2021-09" db="EMBL/GenBank/DDBJ databases">
        <authorList>
            <person name="Martin H S."/>
        </authorList>
    </citation>
    <scope>NUCLEOTIDE SEQUENCE</scope>
</reference>
<dbReference type="Gene3D" id="1.10.10.60">
    <property type="entry name" value="Homeodomain-like"/>
    <property type="match status" value="1"/>
</dbReference>
<keyword evidence="3" id="KW-1185">Reference proteome</keyword>
<dbReference type="SUPFAM" id="SSF46689">
    <property type="entry name" value="Homeodomain-like"/>
    <property type="match status" value="1"/>
</dbReference>
<comment type="caution">
    <text evidence="2">The sequence shown here is derived from an EMBL/GenBank/DDBJ whole genome shotgun (WGS) entry which is preliminary data.</text>
</comment>
<comment type="subcellular location">
    <subcellularLocation>
        <location evidence="1">Nucleus</location>
    </subcellularLocation>
</comment>
<name>A0A8J2R522_9NEOP</name>